<feature type="domain" description="Methyltransferase" evidence="1">
    <location>
        <begin position="83"/>
        <end position="174"/>
    </location>
</feature>
<dbReference type="CDD" id="cd02440">
    <property type="entry name" value="AdoMet_MTases"/>
    <property type="match status" value="1"/>
</dbReference>
<dbReference type="KEGG" id="cyc:PCC7424_1686"/>
<dbReference type="Proteomes" id="UP000002384">
    <property type="component" value="Chromosome"/>
</dbReference>
<evidence type="ECO:0000259" key="1">
    <source>
        <dbReference type="Pfam" id="PF13649"/>
    </source>
</evidence>
<sequence>MTIKSTTPLNFMNFQQRSYQLEILDGDNIPNQDLYQTLKELRCINTWLGGHRAVILGLEEFQKKYINLFRVTRNIPIKNNLNIYEIGSGGGDNLYAIYRWAKKQHIPLNLGGIDIKETCLKFAQETYQNLDISWHTSDYRKWDFQDKRPDITFNSLFCHHFTDEQLVEMLKWMKTNSKLGFFICDLHRHSLAYYSIKLLTQWISKNYLIKNDAPLSVRRGFKKKELEILLNKAGIESYKIKWQWAFRYVVIVFNDDKILNQST</sequence>
<dbReference type="AlphaFoldDB" id="B7KB12"/>
<dbReference type="HOGENOM" id="CLU_078235_1_0_3"/>
<dbReference type="InterPro" id="IPR041698">
    <property type="entry name" value="Methyltransf_25"/>
</dbReference>
<dbReference type="SUPFAM" id="SSF53335">
    <property type="entry name" value="S-adenosyl-L-methionine-dependent methyltransferases"/>
    <property type="match status" value="1"/>
</dbReference>
<keyword evidence="3" id="KW-1185">Reference proteome</keyword>
<dbReference type="STRING" id="65393.PCC7424_1686"/>
<keyword evidence="2" id="KW-0489">Methyltransferase</keyword>
<evidence type="ECO:0000313" key="2">
    <source>
        <dbReference type="EMBL" id="ACK70122.1"/>
    </source>
</evidence>
<accession>B7KB12</accession>
<proteinExistence type="predicted"/>
<dbReference type="GO" id="GO:0008168">
    <property type="term" value="F:methyltransferase activity"/>
    <property type="evidence" value="ECO:0007669"/>
    <property type="project" value="UniProtKB-KW"/>
</dbReference>
<dbReference type="InterPro" id="IPR029063">
    <property type="entry name" value="SAM-dependent_MTases_sf"/>
</dbReference>
<keyword evidence="2" id="KW-0808">Transferase</keyword>
<name>B7KB12_GLOC7</name>
<organism evidence="2 3">
    <name type="scientific">Gloeothece citriformis (strain PCC 7424)</name>
    <name type="common">Cyanothece sp. (strain PCC 7424)</name>
    <dbReference type="NCBI Taxonomy" id="65393"/>
    <lineage>
        <taxon>Bacteria</taxon>
        <taxon>Bacillati</taxon>
        <taxon>Cyanobacteriota</taxon>
        <taxon>Cyanophyceae</taxon>
        <taxon>Oscillatoriophycideae</taxon>
        <taxon>Chroococcales</taxon>
        <taxon>Aphanothecaceae</taxon>
        <taxon>Gloeothece</taxon>
        <taxon>Gloeothece citriformis</taxon>
    </lineage>
</organism>
<gene>
    <name evidence="2" type="ordered locus">PCC7424_1686</name>
</gene>
<dbReference type="EMBL" id="CP001291">
    <property type="protein sequence ID" value="ACK70122.1"/>
    <property type="molecule type" value="Genomic_DNA"/>
</dbReference>
<reference evidence="3" key="1">
    <citation type="journal article" date="2011" name="MBio">
        <title>Novel metabolic attributes of the genus Cyanothece, comprising a group of unicellular nitrogen-fixing Cyanobacteria.</title>
        <authorList>
            <person name="Bandyopadhyay A."/>
            <person name="Elvitigala T."/>
            <person name="Welsh E."/>
            <person name="Stockel J."/>
            <person name="Liberton M."/>
            <person name="Min H."/>
            <person name="Sherman L.A."/>
            <person name="Pakrasi H.B."/>
        </authorList>
    </citation>
    <scope>NUCLEOTIDE SEQUENCE [LARGE SCALE GENOMIC DNA]</scope>
    <source>
        <strain evidence="3">PCC 7424</strain>
    </source>
</reference>
<dbReference type="eggNOG" id="COG2226">
    <property type="taxonomic scope" value="Bacteria"/>
</dbReference>
<dbReference type="GO" id="GO:0032259">
    <property type="term" value="P:methylation"/>
    <property type="evidence" value="ECO:0007669"/>
    <property type="project" value="UniProtKB-KW"/>
</dbReference>
<protein>
    <submittedName>
        <fullName evidence="2">SAM-dependent methyltransferase</fullName>
    </submittedName>
</protein>
<dbReference type="Gene3D" id="3.40.50.150">
    <property type="entry name" value="Vaccinia Virus protein VP39"/>
    <property type="match status" value="1"/>
</dbReference>
<evidence type="ECO:0000313" key="3">
    <source>
        <dbReference type="Proteomes" id="UP000002384"/>
    </source>
</evidence>
<dbReference type="Pfam" id="PF13649">
    <property type="entry name" value="Methyltransf_25"/>
    <property type="match status" value="1"/>
</dbReference>